<dbReference type="CDD" id="cd06261">
    <property type="entry name" value="TM_PBP2"/>
    <property type="match status" value="1"/>
</dbReference>
<evidence type="ECO:0000256" key="1">
    <source>
        <dbReference type="ARBA" id="ARBA00004651"/>
    </source>
</evidence>
<feature type="transmembrane region" description="Helical" evidence="8">
    <location>
        <begin position="251"/>
        <end position="275"/>
    </location>
</feature>
<dbReference type="Proteomes" id="UP000075670">
    <property type="component" value="Unassembled WGS sequence"/>
</dbReference>
<evidence type="ECO:0000259" key="9">
    <source>
        <dbReference type="PROSITE" id="PS50928"/>
    </source>
</evidence>
<dbReference type="InterPro" id="IPR000515">
    <property type="entry name" value="MetI-like"/>
</dbReference>
<feature type="transmembrane region" description="Helical" evidence="8">
    <location>
        <begin position="216"/>
        <end position="239"/>
    </location>
</feature>
<feature type="transmembrane region" description="Helical" evidence="8">
    <location>
        <begin position="151"/>
        <end position="171"/>
    </location>
</feature>
<feature type="transmembrane region" description="Helical" evidence="8">
    <location>
        <begin position="12"/>
        <end position="34"/>
    </location>
</feature>
<dbReference type="Pfam" id="PF00528">
    <property type="entry name" value="BPD_transp_1"/>
    <property type="match status" value="1"/>
</dbReference>
<evidence type="ECO:0000256" key="2">
    <source>
        <dbReference type="ARBA" id="ARBA00007069"/>
    </source>
</evidence>
<evidence type="ECO:0000256" key="7">
    <source>
        <dbReference type="ARBA" id="ARBA00023136"/>
    </source>
</evidence>
<reference evidence="10 11" key="1">
    <citation type="submission" date="2016-02" db="EMBL/GenBank/DDBJ databases">
        <title>Genome sequence of Moorella mulderi DSM 14980.</title>
        <authorList>
            <person name="Poehlein A."/>
            <person name="Daniel R."/>
        </authorList>
    </citation>
    <scope>NUCLEOTIDE SEQUENCE [LARGE SCALE GENOMIC DNA]</scope>
    <source>
        <strain evidence="10 11">DSM 14980</strain>
    </source>
</reference>
<sequence>MTPQGQRGKVAPTFLLLVPSVLLISFLLVAPYGYMVPVSFCKPGQISGYEKAFTLANYAKALGDSYYLRIMMWTLVYSIGTTLGCLLLGYPVAYYLARTRTKWKGLLMIGILSPLLVGVVIRCYGWMVLLADNGLVNSLLGRLGIGPFKLMYNPFGVMLALVHINLPFMILTLTGSIQTIDPVLEEAAQSLGASPRRTFFSVTLPMSLPGVYSGTLLVFLQVVSAYAIPVLLGGFQVMMTPILVVQQVIDIFNWPFGSALAIVLFIVSGLIIWLYTRAMNRLMRGLA</sequence>
<evidence type="ECO:0000256" key="6">
    <source>
        <dbReference type="ARBA" id="ARBA00022989"/>
    </source>
</evidence>
<dbReference type="GO" id="GO:0055085">
    <property type="term" value="P:transmembrane transport"/>
    <property type="evidence" value="ECO:0007669"/>
    <property type="project" value="InterPro"/>
</dbReference>
<comment type="subcellular location">
    <subcellularLocation>
        <location evidence="1 8">Cell membrane</location>
        <topology evidence="1 8">Multi-pass membrane protein</topology>
    </subcellularLocation>
</comment>
<feature type="transmembrane region" description="Helical" evidence="8">
    <location>
        <begin position="105"/>
        <end position="131"/>
    </location>
</feature>
<comment type="similarity">
    <text evidence="2">Belongs to the binding-protein-dependent transport system permease family. CysTW subfamily.</text>
</comment>
<dbReference type="EMBL" id="LTBC01000009">
    <property type="protein sequence ID" value="KYH31623.1"/>
    <property type="molecule type" value="Genomic_DNA"/>
</dbReference>
<feature type="domain" description="ABC transmembrane type-1" evidence="9">
    <location>
        <begin position="71"/>
        <end position="275"/>
    </location>
</feature>
<dbReference type="GO" id="GO:0005886">
    <property type="term" value="C:plasma membrane"/>
    <property type="evidence" value="ECO:0007669"/>
    <property type="project" value="UniProtKB-SubCell"/>
</dbReference>
<dbReference type="PROSITE" id="PS50928">
    <property type="entry name" value="ABC_TM1"/>
    <property type="match status" value="1"/>
</dbReference>
<keyword evidence="4" id="KW-1003">Cell membrane</keyword>
<dbReference type="SUPFAM" id="SSF161098">
    <property type="entry name" value="MetI-like"/>
    <property type="match status" value="1"/>
</dbReference>
<dbReference type="PANTHER" id="PTHR42929:SF5">
    <property type="entry name" value="ABC TRANSPORTER PERMEASE PROTEIN"/>
    <property type="match status" value="1"/>
</dbReference>
<feature type="transmembrane region" description="Helical" evidence="8">
    <location>
        <begin position="70"/>
        <end position="93"/>
    </location>
</feature>
<keyword evidence="6 8" id="KW-1133">Transmembrane helix</keyword>
<organism evidence="10 11">
    <name type="scientific">Moorella mulderi DSM 14980</name>
    <dbReference type="NCBI Taxonomy" id="1122241"/>
    <lineage>
        <taxon>Bacteria</taxon>
        <taxon>Bacillati</taxon>
        <taxon>Bacillota</taxon>
        <taxon>Clostridia</taxon>
        <taxon>Neomoorellales</taxon>
        <taxon>Neomoorellaceae</taxon>
        <taxon>Neomoorella</taxon>
    </lineage>
</organism>
<dbReference type="PANTHER" id="PTHR42929">
    <property type="entry name" value="INNER MEMBRANE ABC TRANSPORTER PERMEASE PROTEIN YDCU-RELATED-RELATED"/>
    <property type="match status" value="1"/>
</dbReference>
<dbReference type="PATRIC" id="fig|1122241.3.peg.2322"/>
<evidence type="ECO:0000313" key="11">
    <source>
        <dbReference type="Proteomes" id="UP000075670"/>
    </source>
</evidence>
<evidence type="ECO:0000256" key="5">
    <source>
        <dbReference type="ARBA" id="ARBA00022692"/>
    </source>
</evidence>
<dbReference type="InterPro" id="IPR035906">
    <property type="entry name" value="MetI-like_sf"/>
</dbReference>
<evidence type="ECO:0000256" key="4">
    <source>
        <dbReference type="ARBA" id="ARBA00022475"/>
    </source>
</evidence>
<keyword evidence="11" id="KW-1185">Reference proteome</keyword>
<keyword evidence="5 8" id="KW-0812">Transmembrane</keyword>
<keyword evidence="7 8" id="KW-0472">Membrane</keyword>
<evidence type="ECO:0000256" key="8">
    <source>
        <dbReference type="RuleBase" id="RU363032"/>
    </source>
</evidence>
<evidence type="ECO:0000256" key="3">
    <source>
        <dbReference type="ARBA" id="ARBA00022448"/>
    </source>
</evidence>
<evidence type="ECO:0000313" key="10">
    <source>
        <dbReference type="EMBL" id="KYH31623.1"/>
    </source>
</evidence>
<keyword evidence="3 8" id="KW-0813">Transport</keyword>
<comment type="caution">
    <text evidence="10">The sequence shown here is derived from an EMBL/GenBank/DDBJ whole genome shotgun (WGS) entry which is preliminary data.</text>
</comment>
<dbReference type="Gene3D" id="1.10.3720.10">
    <property type="entry name" value="MetI-like"/>
    <property type="match status" value="1"/>
</dbReference>
<protein>
    <submittedName>
        <fullName evidence="10">Spermidine/putrescine transport system permease protein PotB</fullName>
    </submittedName>
</protein>
<name>A0A151AVN9_9FIRM</name>
<accession>A0A151AVN9</accession>
<proteinExistence type="inferred from homology"/>
<dbReference type="AlphaFoldDB" id="A0A151AVN9"/>
<gene>
    <name evidence="10" type="primary">potB</name>
    <name evidence="10" type="ORF">MOMUL_21790</name>
</gene>